<feature type="transmembrane region" description="Helical" evidence="7">
    <location>
        <begin position="126"/>
        <end position="145"/>
    </location>
</feature>
<keyword evidence="5 7" id="KW-1133">Transmembrane helix</keyword>
<dbReference type="EMBL" id="FOEC01000001">
    <property type="protein sequence ID" value="SEO37805.1"/>
    <property type="molecule type" value="Genomic_DNA"/>
</dbReference>
<feature type="transmembrane region" description="Helical" evidence="7">
    <location>
        <begin position="268"/>
        <end position="289"/>
    </location>
</feature>
<evidence type="ECO:0000256" key="5">
    <source>
        <dbReference type="ARBA" id="ARBA00022989"/>
    </source>
</evidence>
<comment type="similarity">
    <text evidence="2">Belongs to the EamA transporter family.</text>
</comment>
<keyword evidence="4 7" id="KW-0812">Transmembrane</keyword>
<evidence type="ECO:0000256" key="3">
    <source>
        <dbReference type="ARBA" id="ARBA00022475"/>
    </source>
</evidence>
<feature type="transmembrane region" description="Helical" evidence="7">
    <location>
        <begin position="71"/>
        <end position="94"/>
    </location>
</feature>
<feature type="transmembrane region" description="Helical" evidence="7">
    <location>
        <begin position="151"/>
        <end position="168"/>
    </location>
</feature>
<dbReference type="RefSeq" id="WP_066664288.1">
    <property type="nucleotide sequence ID" value="NZ_CP011402.1"/>
</dbReference>
<evidence type="ECO:0000256" key="7">
    <source>
        <dbReference type="SAM" id="Phobius"/>
    </source>
</evidence>
<feature type="transmembrane region" description="Helical" evidence="7">
    <location>
        <begin position="180"/>
        <end position="203"/>
    </location>
</feature>
<gene>
    <name evidence="9" type="ORF">SAMN02910314_00046</name>
</gene>
<feature type="transmembrane region" description="Helical" evidence="7">
    <location>
        <begin position="37"/>
        <end position="55"/>
    </location>
</feature>
<evidence type="ECO:0000256" key="1">
    <source>
        <dbReference type="ARBA" id="ARBA00004651"/>
    </source>
</evidence>
<feature type="transmembrane region" description="Helical" evidence="7">
    <location>
        <begin position="243"/>
        <end position="262"/>
    </location>
</feature>
<feature type="domain" description="EamA" evidence="8">
    <location>
        <begin position="153"/>
        <end position="284"/>
    </location>
</feature>
<organism evidence="9 10">
    <name type="scientific">Denitrobacterium detoxificans</name>
    <dbReference type="NCBI Taxonomy" id="79604"/>
    <lineage>
        <taxon>Bacteria</taxon>
        <taxon>Bacillati</taxon>
        <taxon>Actinomycetota</taxon>
        <taxon>Coriobacteriia</taxon>
        <taxon>Eggerthellales</taxon>
        <taxon>Eggerthellaceae</taxon>
        <taxon>Denitrobacterium</taxon>
    </lineage>
</organism>
<dbReference type="Proteomes" id="UP000182975">
    <property type="component" value="Unassembled WGS sequence"/>
</dbReference>
<feature type="transmembrane region" description="Helical" evidence="7">
    <location>
        <begin position="100"/>
        <end position="119"/>
    </location>
</feature>
<evidence type="ECO:0000313" key="10">
    <source>
        <dbReference type="Proteomes" id="UP000182975"/>
    </source>
</evidence>
<dbReference type="STRING" id="79604.AAY81_09245"/>
<evidence type="ECO:0000259" key="8">
    <source>
        <dbReference type="Pfam" id="PF00892"/>
    </source>
</evidence>
<dbReference type="InterPro" id="IPR000620">
    <property type="entry name" value="EamA_dom"/>
</dbReference>
<comment type="subcellular location">
    <subcellularLocation>
        <location evidence="1">Cell membrane</location>
        <topology evidence="1">Multi-pass membrane protein</topology>
    </subcellularLocation>
</comment>
<proteinExistence type="inferred from homology"/>
<evidence type="ECO:0000256" key="6">
    <source>
        <dbReference type="ARBA" id="ARBA00023136"/>
    </source>
</evidence>
<accession>A0A172S002</accession>
<dbReference type="AlphaFoldDB" id="A0A172S002"/>
<dbReference type="KEGG" id="ddt:AAY81_09245"/>
<keyword evidence="10" id="KW-1185">Reference proteome</keyword>
<dbReference type="OrthoDB" id="9794287at2"/>
<dbReference type="Pfam" id="PF00892">
    <property type="entry name" value="EamA"/>
    <property type="match status" value="2"/>
</dbReference>
<feature type="transmembrane region" description="Helical" evidence="7">
    <location>
        <begin position="209"/>
        <end position="231"/>
    </location>
</feature>
<feature type="domain" description="EamA" evidence="8">
    <location>
        <begin position="6"/>
        <end position="142"/>
    </location>
</feature>
<dbReference type="InterPro" id="IPR037185">
    <property type="entry name" value="EmrE-like"/>
</dbReference>
<keyword evidence="3" id="KW-1003">Cell membrane</keyword>
<reference evidence="10" key="1">
    <citation type="submission" date="2016-10" db="EMBL/GenBank/DDBJ databases">
        <authorList>
            <person name="Varghese N."/>
        </authorList>
    </citation>
    <scope>NUCLEOTIDE SEQUENCE [LARGE SCALE GENOMIC DNA]</scope>
    <source>
        <strain evidence="10">DSM 21843</strain>
    </source>
</reference>
<dbReference type="GO" id="GO:0005886">
    <property type="term" value="C:plasma membrane"/>
    <property type="evidence" value="ECO:0007669"/>
    <property type="project" value="UniProtKB-SubCell"/>
</dbReference>
<dbReference type="InterPro" id="IPR051258">
    <property type="entry name" value="Diverse_Substrate_Transporter"/>
</dbReference>
<dbReference type="PANTHER" id="PTHR42920:SF11">
    <property type="entry name" value="INNER MEMBRANE PROTEIN YTFF"/>
    <property type="match status" value="1"/>
</dbReference>
<evidence type="ECO:0000256" key="2">
    <source>
        <dbReference type="ARBA" id="ARBA00007362"/>
    </source>
</evidence>
<evidence type="ECO:0000313" key="9">
    <source>
        <dbReference type="EMBL" id="SEO37805.1"/>
    </source>
</evidence>
<dbReference type="SUPFAM" id="SSF103481">
    <property type="entry name" value="Multidrug resistance efflux transporter EmrE"/>
    <property type="match status" value="2"/>
</dbReference>
<sequence length="345" mass="36885">MRNARIAIVLALLAAVFYAVSAPLSKILLEHVPSTFMASFLYMGAGVGVGVMYAFHWRREVPEERLTRGDFPYVVAMVVLDILAPILLMAGIAFGTASNASLLGNFEIVATTFIAFLAFREPVSKRLWVAIAFIVVASIVLSWGGNDALEFSPGSLLVLLATVCWGLENNCTRKIADRSTYQIVVLKGVFSGGGAFLVALVLGEALPSLAYVLPAMALGFVSYGLSIFVYIRAQRTLGAAKTSAYYAIAPFVGALLSLALLGEPLTPTFLVALAIMAAGAALVVVDTLAHSHAHEHSHVVVHMHDGTMHTHVITHAHGHVHYGLARVHGHHHSREELLGEGHVHG</sequence>
<protein>
    <submittedName>
        <fullName evidence="9">Permease of the drug/metabolite transporter (DMT) superfamily</fullName>
    </submittedName>
</protein>
<name>A0A172S002_9ACTN</name>
<keyword evidence="6 7" id="KW-0472">Membrane</keyword>
<evidence type="ECO:0000256" key="4">
    <source>
        <dbReference type="ARBA" id="ARBA00022692"/>
    </source>
</evidence>
<dbReference type="PANTHER" id="PTHR42920">
    <property type="entry name" value="OS03G0707200 PROTEIN-RELATED"/>
    <property type="match status" value="1"/>
</dbReference>